<keyword evidence="3" id="KW-0378">Hydrolase</keyword>
<comment type="caution">
    <text evidence="6">The sequence shown here is derived from an EMBL/GenBank/DDBJ whole genome shotgun (WGS) entry which is preliminary data.</text>
</comment>
<dbReference type="InterPro" id="IPR017853">
    <property type="entry name" value="GH"/>
</dbReference>
<evidence type="ECO:0000256" key="1">
    <source>
        <dbReference type="ARBA" id="ARBA00004196"/>
    </source>
</evidence>
<dbReference type="InterPro" id="IPR050732">
    <property type="entry name" value="Beta-glucan_modifiers"/>
</dbReference>
<dbReference type="PANTHER" id="PTHR16631:SF14">
    <property type="entry name" value="FAMILY 17 GLUCOSIDASE SCW10-RELATED"/>
    <property type="match status" value="1"/>
</dbReference>
<evidence type="ECO:0000256" key="2">
    <source>
        <dbReference type="ARBA" id="ARBA00008773"/>
    </source>
</evidence>
<evidence type="ECO:0000256" key="4">
    <source>
        <dbReference type="SAM" id="MobiDB-lite"/>
    </source>
</evidence>
<evidence type="ECO:0000313" key="7">
    <source>
        <dbReference type="Proteomes" id="UP000700596"/>
    </source>
</evidence>
<dbReference type="GO" id="GO:0071555">
    <property type="term" value="P:cell wall organization"/>
    <property type="evidence" value="ECO:0007669"/>
    <property type="project" value="TreeGrafter"/>
</dbReference>
<comment type="similarity">
    <text evidence="2">Belongs to the glycosyl hydrolase 17 family.</text>
</comment>
<dbReference type="PANTHER" id="PTHR16631">
    <property type="entry name" value="GLUCAN 1,3-BETA-GLUCOSIDASE"/>
    <property type="match status" value="1"/>
</dbReference>
<dbReference type="GO" id="GO:0009277">
    <property type="term" value="C:fungal-type cell wall"/>
    <property type="evidence" value="ECO:0007669"/>
    <property type="project" value="TreeGrafter"/>
</dbReference>
<accession>A0A9P9J153</accession>
<evidence type="ECO:0000256" key="3">
    <source>
        <dbReference type="ARBA" id="ARBA00022801"/>
    </source>
</evidence>
<name>A0A9P9J153_9PLEO</name>
<proteinExistence type="inferred from homology"/>
<comment type="subcellular location">
    <subcellularLocation>
        <location evidence="1">Cell envelope</location>
    </subcellularLocation>
</comment>
<dbReference type="OrthoDB" id="941679at2759"/>
<dbReference type="EMBL" id="JAGMWT010000001">
    <property type="protein sequence ID" value="KAH7138335.1"/>
    <property type="molecule type" value="Genomic_DNA"/>
</dbReference>
<dbReference type="GO" id="GO:0042973">
    <property type="term" value="F:glucan endo-1,3-beta-D-glucosidase activity"/>
    <property type="evidence" value="ECO:0007669"/>
    <property type="project" value="TreeGrafter"/>
</dbReference>
<reference evidence="6" key="1">
    <citation type="journal article" date="2021" name="Nat. Commun.">
        <title>Genetic determinants of endophytism in the Arabidopsis root mycobiome.</title>
        <authorList>
            <person name="Mesny F."/>
            <person name="Miyauchi S."/>
            <person name="Thiergart T."/>
            <person name="Pickel B."/>
            <person name="Atanasova L."/>
            <person name="Karlsson M."/>
            <person name="Huettel B."/>
            <person name="Barry K.W."/>
            <person name="Haridas S."/>
            <person name="Chen C."/>
            <person name="Bauer D."/>
            <person name="Andreopoulos W."/>
            <person name="Pangilinan J."/>
            <person name="LaButti K."/>
            <person name="Riley R."/>
            <person name="Lipzen A."/>
            <person name="Clum A."/>
            <person name="Drula E."/>
            <person name="Henrissat B."/>
            <person name="Kohler A."/>
            <person name="Grigoriev I.V."/>
            <person name="Martin F.M."/>
            <person name="Hacquard S."/>
        </authorList>
    </citation>
    <scope>NUCLEOTIDE SEQUENCE</scope>
    <source>
        <strain evidence="6">MPI-CAGE-CH-0243</strain>
    </source>
</reference>
<evidence type="ECO:0000256" key="5">
    <source>
        <dbReference type="SAM" id="SignalP"/>
    </source>
</evidence>
<feature type="region of interest" description="Disordered" evidence="4">
    <location>
        <begin position="102"/>
        <end position="166"/>
    </location>
</feature>
<feature type="compositionally biased region" description="Pro residues" evidence="4">
    <location>
        <begin position="118"/>
        <end position="144"/>
    </location>
</feature>
<protein>
    <submittedName>
        <fullName evidence="6">Manno protein MP65</fullName>
    </submittedName>
</protein>
<dbReference type="Gene3D" id="3.20.20.80">
    <property type="entry name" value="Glycosidases"/>
    <property type="match status" value="1"/>
</dbReference>
<gene>
    <name evidence="6" type="ORF">B0J11DRAFT_514138</name>
</gene>
<dbReference type="SUPFAM" id="SSF51445">
    <property type="entry name" value="(Trans)glycosidases"/>
    <property type="match status" value="1"/>
</dbReference>
<dbReference type="AlphaFoldDB" id="A0A9P9J153"/>
<dbReference type="GO" id="GO:0009986">
    <property type="term" value="C:cell surface"/>
    <property type="evidence" value="ECO:0007669"/>
    <property type="project" value="TreeGrafter"/>
</dbReference>
<feature type="compositionally biased region" description="Low complexity" evidence="4">
    <location>
        <begin position="145"/>
        <end position="155"/>
    </location>
</feature>
<feature type="signal peptide" evidence="5">
    <location>
        <begin position="1"/>
        <end position="19"/>
    </location>
</feature>
<dbReference type="Proteomes" id="UP000700596">
    <property type="component" value="Unassembled WGS sequence"/>
</dbReference>
<evidence type="ECO:0000313" key="6">
    <source>
        <dbReference type="EMBL" id="KAH7138335.1"/>
    </source>
</evidence>
<keyword evidence="7" id="KW-1185">Reference proteome</keyword>
<sequence>MKALTSFVAAAVLAGSVVGRPHAVLKRAIFTEVAFVTVASDVVVYIDNAGVPWSTASLAPVTLVGTGGSTTSIVAPQPTSNSIPPTSTAIVAVSVVPSVPFKEAQPSAPPSSTQKPVEPNPTPNPQPPAPPAPPTSVVPSPPSSAPASTPTAKPQGSDGSFPLGITWDPFKPGGCKTEAEWDSQWAKMAEQYKLVRIYGIGCENVPNAIKRAKKHGLKLMVGAYVPDETVDDFVKVLSQAIKDLNNGSWDIISIISIGNERINEHQMTTSQAVDHVNNARGQFRSRGFNGPVGIVDTVPAVVDNPALCDQSDLVLVNIHAYWDANAKPEDAGSFVQGQVQKVKNACKGKRVIVTESGWPRSDGKSGSKASADAQKAAVKSLRDKFSQDLFLFTAFDTLWRNEEYEKYWGILQ</sequence>
<dbReference type="GO" id="GO:0005576">
    <property type="term" value="C:extracellular region"/>
    <property type="evidence" value="ECO:0007669"/>
    <property type="project" value="TreeGrafter"/>
</dbReference>
<feature type="chain" id="PRO_5040508313" evidence="5">
    <location>
        <begin position="20"/>
        <end position="412"/>
    </location>
</feature>
<keyword evidence="5" id="KW-0732">Signal</keyword>
<organism evidence="6 7">
    <name type="scientific">Dendryphion nanum</name>
    <dbReference type="NCBI Taxonomy" id="256645"/>
    <lineage>
        <taxon>Eukaryota</taxon>
        <taxon>Fungi</taxon>
        <taxon>Dikarya</taxon>
        <taxon>Ascomycota</taxon>
        <taxon>Pezizomycotina</taxon>
        <taxon>Dothideomycetes</taxon>
        <taxon>Pleosporomycetidae</taxon>
        <taxon>Pleosporales</taxon>
        <taxon>Torulaceae</taxon>
        <taxon>Dendryphion</taxon>
    </lineage>
</organism>